<evidence type="ECO:0000256" key="2">
    <source>
        <dbReference type="SAM" id="SignalP"/>
    </source>
</evidence>
<feature type="chain" id="PRO_5020689252" evidence="2">
    <location>
        <begin position="23"/>
        <end position="155"/>
    </location>
</feature>
<feature type="compositionally biased region" description="Low complexity" evidence="1">
    <location>
        <begin position="122"/>
        <end position="142"/>
    </location>
</feature>
<organism evidence="3 4">
    <name type="scientific">Blyttiomyces helicus</name>
    <dbReference type="NCBI Taxonomy" id="388810"/>
    <lineage>
        <taxon>Eukaryota</taxon>
        <taxon>Fungi</taxon>
        <taxon>Fungi incertae sedis</taxon>
        <taxon>Chytridiomycota</taxon>
        <taxon>Chytridiomycota incertae sedis</taxon>
        <taxon>Chytridiomycetes</taxon>
        <taxon>Chytridiomycetes incertae sedis</taxon>
        <taxon>Blyttiomyces</taxon>
    </lineage>
</organism>
<evidence type="ECO:0000313" key="3">
    <source>
        <dbReference type="EMBL" id="RKO86236.1"/>
    </source>
</evidence>
<evidence type="ECO:0000313" key="4">
    <source>
        <dbReference type="Proteomes" id="UP000269721"/>
    </source>
</evidence>
<feature type="compositionally biased region" description="Basic residues" evidence="1">
    <location>
        <begin position="145"/>
        <end position="155"/>
    </location>
</feature>
<feature type="region of interest" description="Disordered" evidence="1">
    <location>
        <begin position="122"/>
        <end position="155"/>
    </location>
</feature>
<gene>
    <name evidence="3" type="ORF">BDK51DRAFT_43326</name>
</gene>
<feature type="signal peptide" evidence="2">
    <location>
        <begin position="1"/>
        <end position="22"/>
    </location>
</feature>
<keyword evidence="4" id="KW-1185">Reference proteome</keyword>
<sequence length="155" mass="16150">MLLIFKYLPLSFLILCPLSAYALEDPRTTAIKAELIAFCNVVANECGNISGAFVSTILASAATNNPCGRVQQAQALLDQFPTASGVVPLAQAMSHAPINVIPPAQLPGIDAPCATTLILPSTTSSTSLPSSSNFSSSSKTGKTGSGKKHRHRKHS</sequence>
<dbReference type="EMBL" id="KZ998366">
    <property type="protein sequence ID" value="RKO86236.1"/>
    <property type="molecule type" value="Genomic_DNA"/>
</dbReference>
<protein>
    <submittedName>
        <fullName evidence="3">Uncharacterized protein</fullName>
    </submittedName>
</protein>
<dbReference type="Proteomes" id="UP000269721">
    <property type="component" value="Unassembled WGS sequence"/>
</dbReference>
<accession>A0A4P9W7V6</accession>
<dbReference type="AlphaFoldDB" id="A0A4P9W7V6"/>
<reference evidence="4" key="1">
    <citation type="journal article" date="2018" name="Nat. Microbiol.">
        <title>Leveraging single-cell genomics to expand the fungal tree of life.</title>
        <authorList>
            <person name="Ahrendt S.R."/>
            <person name="Quandt C.A."/>
            <person name="Ciobanu D."/>
            <person name="Clum A."/>
            <person name="Salamov A."/>
            <person name="Andreopoulos B."/>
            <person name="Cheng J.F."/>
            <person name="Woyke T."/>
            <person name="Pelin A."/>
            <person name="Henrissat B."/>
            <person name="Reynolds N.K."/>
            <person name="Benny G.L."/>
            <person name="Smith M.E."/>
            <person name="James T.Y."/>
            <person name="Grigoriev I.V."/>
        </authorList>
    </citation>
    <scope>NUCLEOTIDE SEQUENCE [LARGE SCALE GENOMIC DNA]</scope>
</reference>
<evidence type="ECO:0000256" key="1">
    <source>
        <dbReference type="SAM" id="MobiDB-lite"/>
    </source>
</evidence>
<proteinExistence type="predicted"/>
<keyword evidence="2" id="KW-0732">Signal</keyword>
<name>A0A4P9W7V6_9FUNG</name>